<dbReference type="AlphaFoldDB" id="A0A8C2SQ44"/>
<evidence type="ECO:0000256" key="2">
    <source>
        <dbReference type="ARBA" id="ARBA00005407"/>
    </source>
</evidence>
<dbReference type="InterPro" id="IPR007042">
    <property type="entry name" value="SERRATE/Ars2_C"/>
</dbReference>
<dbReference type="GO" id="GO:0031053">
    <property type="term" value="P:primary miRNA processing"/>
    <property type="evidence" value="ECO:0007669"/>
    <property type="project" value="TreeGrafter"/>
</dbReference>
<evidence type="ECO:0000259" key="5">
    <source>
        <dbReference type="Pfam" id="PF04959"/>
    </source>
</evidence>
<proteinExistence type="inferred from homology"/>
<accession>A0A8C2SQ44</accession>
<organism evidence="6 7">
    <name type="scientific">Coturnix japonica</name>
    <name type="common">Japanese quail</name>
    <name type="synonym">Coturnix coturnix japonica</name>
    <dbReference type="NCBI Taxonomy" id="93934"/>
    <lineage>
        <taxon>Eukaryota</taxon>
        <taxon>Metazoa</taxon>
        <taxon>Chordata</taxon>
        <taxon>Craniata</taxon>
        <taxon>Vertebrata</taxon>
        <taxon>Euteleostomi</taxon>
        <taxon>Archelosauria</taxon>
        <taxon>Archosauria</taxon>
        <taxon>Dinosauria</taxon>
        <taxon>Saurischia</taxon>
        <taxon>Theropoda</taxon>
        <taxon>Coelurosauria</taxon>
        <taxon>Aves</taxon>
        <taxon>Neognathae</taxon>
        <taxon>Galloanserae</taxon>
        <taxon>Galliformes</taxon>
        <taxon>Phasianidae</taxon>
        <taxon>Perdicinae</taxon>
        <taxon>Coturnix</taxon>
    </lineage>
</organism>
<evidence type="ECO:0000256" key="1">
    <source>
        <dbReference type="ARBA" id="ARBA00004123"/>
    </source>
</evidence>
<comment type="similarity">
    <text evidence="2">Belongs to the ARS2 family.</text>
</comment>
<reference evidence="6" key="1">
    <citation type="submission" date="2025-08" db="UniProtKB">
        <authorList>
            <consortium name="Ensembl"/>
        </authorList>
    </citation>
    <scope>IDENTIFICATION</scope>
</reference>
<dbReference type="InterPro" id="IPR039727">
    <property type="entry name" value="SE/Ars2"/>
</dbReference>
<evidence type="ECO:0000256" key="3">
    <source>
        <dbReference type="ARBA" id="ARBA00023242"/>
    </source>
</evidence>
<dbReference type="GO" id="GO:0016604">
    <property type="term" value="C:nuclear body"/>
    <property type="evidence" value="ECO:0007669"/>
    <property type="project" value="TreeGrafter"/>
</dbReference>
<evidence type="ECO:0000313" key="6">
    <source>
        <dbReference type="Ensembl" id="ENSCJPP00005002122.1"/>
    </source>
</evidence>
<dbReference type="Proteomes" id="UP000694412">
    <property type="component" value="Unassembled WGS sequence"/>
</dbReference>
<feature type="domain" description="SERRATE/Ars2 C-terminal" evidence="5">
    <location>
        <begin position="30"/>
        <end position="142"/>
    </location>
</feature>
<keyword evidence="7" id="KW-1185">Reference proteome</keyword>
<feature type="region of interest" description="Disordered" evidence="4">
    <location>
        <begin position="64"/>
        <end position="85"/>
    </location>
</feature>
<dbReference type="Ensembl" id="ENSCJPT00005003790.1">
    <property type="protein sequence ID" value="ENSCJPP00005002122.1"/>
    <property type="gene ID" value="ENSCJPG00005002284.1"/>
</dbReference>
<dbReference type="PANTHER" id="PTHR13165:SF0">
    <property type="entry name" value="SERRATE RNA EFFECTOR MOLECULE HOMOLOG"/>
    <property type="match status" value="1"/>
</dbReference>
<sequence>MGHWGSGLGRWAVGWGSPRGVLEDESRHFGPEFVRKHIFNKHSEKIAEVRKEVLFFNNFLQDPKRPALPEGKGGPPPGPAQGLAPGLLYPPQTPQGMMPYGQPRPPILAPQLGCGKAHLWGLGGSMGPEGVWGGFYGAGGGSMGLLWGWSGSMGLEGIWGVSMGLGPPLWKATPPS</sequence>
<reference evidence="6" key="2">
    <citation type="submission" date="2025-09" db="UniProtKB">
        <authorList>
            <consortium name="Ensembl"/>
        </authorList>
    </citation>
    <scope>IDENTIFICATION</scope>
</reference>
<keyword evidence="3" id="KW-0539">Nucleus</keyword>
<dbReference type="PANTHER" id="PTHR13165">
    <property type="entry name" value="ARSENITE-RESISTANCE PROTEIN 2"/>
    <property type="match status" value="1"/>
</dbReference>
<dbReference type="GeneTree" id="ENSGT00390000005492"/>
<protein>
    <recommendedName>
        <fullName evidence="5">SERRATE/Ars2 C-terminal domain-containing protein</fullName>
    </recommendedName>
</protein>
<dbReference type="Pfam" id="PF04959">
    <property type="entry name" value="ARS2"/>
    <property type="match status" value="1"/>
</dbReference>
<evidence type="ECO:0000256" key="4">
    <source>
        <dbReference type="SAM" id="MobiDB-lite"/>
    </source>
</evidence>
<evidence type="ECO:0000313" key="7">
    <source>
        <dbReference type="Proteomes" id="UP000694412"/>
    </source>
</evidence>
<name>A0A8C2SQ44_COTJA</name>
<comment type="subcellular location">
    <subcellularLocation>
        <location evidence="1">Nucleus</location>
    </subcellularLocation>
</comment>